<gene>
    <name evidence="1" type="ORF">RSO01_08790</name>
</gene>
<dbReference type="AlphaFoldDB" id="A0A512N447"/>
<dbReference type="EMBL" id="BKAJ01000016">
    <property type="protein sequence ID" value="GEP53713.1"/>
    <property type="molecule type" value="Genomic_DNA"/>
</dbReference>
<organism evidence="1 2">
    <name type="scientific">Reyranella soli</name>
    <dbReference type="NCBI Taxonomy" id="1230389"/>
    <lineage>
        <taxon>Bacteria</taxon>
        <taxon>Pseudomonadati</taxon>
        <taxon>Pseudomonadota</taxon>
        <taxon>Alphaproteobacteria</taxon>
        <taxon>Hyphomicrobiales</taxon>
        <taxon>Reyranellaceae</taxon>
        <taxon>Reyranella</taxon>
    </lineage>
</organism>
<protein>
    <recommendedName>
        <fullName evidence="3">DUF3253 domain-containing protein</fullName>
    </recommendedName>
</protein>
<sequence>MAMPSPNPAQFLSSLLSAVHELTGRRPPPTWTHVDKVQTRLGTANRDAIDAAIRVAVAKGWLRADGDPPSSITLTVGGIKLISPGEAGAKPK</sequence>
<proteinExistence type="predicted"/>
<dbReference type="RefSeq" id="WP_170302841.1">
    <property type="nucleotide sequence ID" value="NZ_BKAJ01000016.1"/>
</dbReference>
<name>A0A512N447_9HYPH</name>
<evidence type="ECO:0008006" key="3">
    <source>
        <dbReference type="Google" id="ProtNLM"/>
    </source>
</evidence>
<keyword evidence="2" id="KW-1185">Reference proteome</keyword>
<evidence type="ECO:0000313" key="2">
    <source>
        <dbReference type="Proteomes" id="UP000321058"/>
    </source>
</evidence>
<comment type="caution">
    <text evidence="1">The sequence shown here is derived from an EMBL/GenBank/DDBJ whole genome shotgun (WGS) entry which is preliminary data.</text>
</comment>
<accession>A0A512N447</accession>
<evidence type="ECO:0000313" key="1">
    <source>
        <dbReference type="EMBL" id="GEP53713.1"/>
    </source>
</evidence>
<reference evidence="1 2" key="1">
    <citation type="submission" date="2019-07" db="EMBL/GenBank/DDBJ databases">
        <title>Whole genome shotgun sequence of Reyranella soli NBRC 108950.</title>
        <authorList>
            <person name="Hosoyama A."/>
            <person name="Uohara A."/>
            <person name="Ohji S."/>
            <person name="Ichikawa N."/>
        </authorList>
    </citation>
    <scope>NUCLEOTIDE SEQUENCE [LARGE SCALE GENOMIC DNA]</scope>
    <source>
        <strain evidence="1 2">NBRC 108950</strain>
    </source>
</reference>
<dbReference type="Proteomes" id="UP000321058">
    <property type="component" value="Unassembled WGS sequence"/>
</dbReference>